<dbReference type="Proteomes" id="UP000233837">
    <property type="component" value="Unassembled WGS sequence"/>
</dbReference>
<dbReference type="PANTHER" id="PTHR31286">
    <property type="entry name" value="GLYCINE-RICH CELL WALL STRUCTURAL PROTEIN 1.8-LIKE"/>
    <property type="match status" value="1"/>
</dbReference>
<feature type="domain" description="DUF4283" evidence="1">
    <location>
        <begin position="16"/>
        <end position="98"/>
    </location>
</feature>
<dbReference type="AlphaFoldDB" id="A0A2I0VQL2"/>
<sequence>MGETIKLHEENVLENTKKLQNPLVIKVFGDNIPAYVINSKIKRQWSYLGKFNFLWLGKGWIMSDIDDEEALELVLSNGPWFVKGQIIGMEKWSTLFLPDSLKGLTTPIWIRILSLSLQC</sequence>
<dbReference type="InterPro" id="IPR025558">
    <property type="entry name" value="DUF4283"/>
</dbReference>
<dbReference type="Pfam" id="PF14111">
    <property type="entry name" value="DUF4283"/>
    <property type="match status" value="1"/>
</dbReference>
<dbReference type="InterPro" id="IPR040256">
    <property type="entry name" value="At4g02000-like"/>
</dbReference>
<reference evidence="2 3" key="2">
    <citation type="journal article" date="2017" name="Nature">
        <title>The Apostasia genome and the evolution of orchids.</title>
        <authorList>
            <person name="Zhang G.Q."/>
            <person name="Liu K.W."/>
            <person name="Li Z."/>
            <person name="Lohaus R."/>
            <person name="Hsiao Y.Y."/>
            <person name="Niu S.C."/>
            <person name="Wang J.Y."/>
            <person name="Lin Y.C."/>
            <person name="Xu Q."/>
            <person name="Chen L.J."/>
            <person name="Yoshida K."/>
            <person name="Fujiwara S."/>
            <person name="Wang Z.W."/>
            <person name="Zhang Y.Q."/>
            <person name="Mitsuda N."/>
            <person name="Wang M."/>
            <person name="Liu G.H."/>
            <person name="Pecoraro L."/>
            <person name="Huang H.X."/>
            <person name="Xiao X.J."/>
            <person name="Lin M."/>
            <person name="Wu X.Y."/>
            <person name="Wu W.L."/>
            <person name="Chen Y.Y."/>
            <person name="Chang S.B."/>
            <person name="Sakamoto S."/>
            <person name="Ohme-Takagi M."/>
            <person name="Yagi M."/>
            <person name="Zeng S.J."/>
            <person name="Shen C.Y."/>
            <person name="Yeh C.M."/>
            <person name="Luo Y.B."/>
            <person name="Tsai W.C."/>
            <person name="Van de Peer Y."/>
            <person name="Liu Z.J."/>
        </authorList>
    </citation>
    <scope>NUCLEOTIDE SEQUENCE [LARGE SCALE GENOMIC DNA]</scope>
    <source>
        <tissue evidence="2">The whole plant</tissue>
    </source>
</reference>
<proteinExistence type="predicted"/>
<reference evidence="2 3" key="1">
    <citation type="journal article" date="2016" name="Sci. Rep.">
        <title>The Dendrobium catenatum Lindl. genome sequence provides insights into polysaccharide synthase, floral development and adaptive evolution.</title>
        <authorList>
            <person name="Zhang G.Q."/>
            <person name="Xu Q."/>
            <person name="Bian C."/>
            <person name="Tsai W.C."/>
            <person name="Yeh C.M."/>
            <person name="Liu K.W."/>
            <person name="Yoshida K."/>
            <person name="Zhang L.S."/>
            <person name="Chang S.B."/>
            <person name="Chen F."/>
            <person name="Shi Y."/>
            <person name="Su Y.Y."/>
            <person name="Zhang Y.Q."/>
            <person name="Chen L.J."/>
            <person name="Yin Y."/>
            <person name="Lin M."/>
            <person name="Huang H."/>
            <person name="Deng H."/>
            <person name="Wang Z.W."/>
            <person name="Zhu S.L."/>
            <person name="Zhao X."/>
            <person name="Deng C."/>
            <person name="Niu S.C."/>
            <person name="Huang J."/>
            <person name="Wang M."/>
            <person name="Liu G.H."/>
            <person name="Yang H.J."/>
            <person name="Xiao X.J."/>
            <person name="Hsiao Y.Y."/>
            <person name="Wu W.L."/>
            <person name="Chen Y.Y."/>
            <person name="Mitsuda N."/>
            <person name="Ohme-Takagi M."/>
            <person name="Luo Y.B."/>
            <person name="Van de Peer Y."/>
            <person name="Liu Z.J."/>
        </authorList>
    </citation>
    <scope>NUCLEOTIDE SEQUENCE [LARGE SCALE GENOMIC DNA]</scope>
    <source>
        <tissue evidence="2">The whole plant</tissue>
    </source>
</reference>
<protein>
    <recommendedName>
        <fullName evidence="1">DUF4283 domain-containing protein</fullName>
    </recommendedName>
</protein>
<evidence type="ECO:0000313" key="2">
    <source>
        <dbReference type="EMBL" id="PKU65699.1"/>
    </source>
</evidence>
<evidence type="ECO:0000313" key="3">
    <source>
        <dbReference type="Proteomes" id="UP000233837"/>
    </source>
</evidence>
<keyword evidence="3" id="KW-1185">Reference proteome</keyword>
<accession>A0A2I0VQL2</accession>
<evidence type="ECO:0000259" key="1">
    <source>
        <dbReference type="Pfam" id="PF14111"/>
    </source>
</evidence>
<organism evidence="2 3">
    <name type="scientific">Dendrobium catenatum</name>
    <dbReference type="NCBI Taxonomy" id="906689"/>
    <lineage>
        <taxon>Eukaryota</taxon>
        <taxon>Viridiplantae</taxon>
        <taxon>Streptophyta</taxon>
        <taxon>Embryophyta</taxon>
        <taxon>Tracheophyta</taxon>
        <taxon>Spermatophyta</taxon>
        <taxon>Magnoliopsida</taxon>
        <taxon>Liliopsida</taxon>
        <taxon>Asparagales</taxon>
        <taxon>Orchidaceae</taxon>
        <taxon>Epidendroideae</taxon>
        <taxon>Malaxideae</taxon>
        <taxon>Dendrobiinae</taxon>
        <taxon>Dendrobium</taxon>
    </lineage>
</organism>
<gene>
    <name evidence="2" type="ORF">MA16_Dca009736</name>
</gene>
<name>A0A2I0VQL2_9ASPA</name>
<dbReference type="PANTHER" id="PTHR31286:SF99">
    <property type="entry name" value="DUF4283 DOMAIN-CONTAINING PROTEIN"/>
    <property type="match status" value="1"/>
</dbReference>
<dbReference type="EMBL" id="KZ503318">
    <property type="protein sequence ID" value="PKU65699.1"/>
    <property type="molecule type" value="Genomic_DNA"/>
</dbReference>